<keyword evidence="4" id="KW-1185">Reference proteome</keyword>
<dbReference type="Proteomes" id="UP001234989">
    <property type="component" value="Chromosome 11"/>
</dbReference>
<dbReference type="EMBL" id="CP133622">
    <property type="protein sequence ID" value="WMV54577.1"/>
    <property type="molecule type" value="Genomic_DNA"/>
</dbReference>
<proteinExistence type="predicted"/>
<name>A0AAF0UXK8_SOLVR</name>
<evidence type="ECO:0000313" key="3">
    <source>
        <dbReference type="EMBL" id="WMV54577.1"/>
    </source>
</evidence>
<evidence type="ECO:0000313" key="4">
    <source>
        <dbReference type="Proteomes" id="UP001234989"/>
    </source>
</evidence>
<dbReference type="Pfam" id="PF02992">
    <property type="entry name" value="Transposase_21"/>
    <property type="match status" value="1"/>
</dbReference>
<dbReference type="AlphaFoldDB" id="A0AAF0UXK8"/>
<gene>
    <name evidence="3" type="ORF">MTR67_047962</name>
</gene>
<accession>A0AAF0UXK8</accession>
<keyword evidence="1" id="KW-0175">Coiled coil</keyword>
<dbReference type="PANTHER" id="PTHR10775">
    <property type="entry name" value="OS08G0208400 PROTEIN"/>
    <property type="match status" value="1"/>
</dbReference>
<feature type="domain" description="DUF4218" evidence="2">
    <location>
        <begin position="281"/>
        <end position="308"/>
    </location>
</feature>
<evidence type="ECO:0000256" key="1">
    <source>
        <dbReference type="SAM" id="Coils"/>
    </source>
</evidence>
<organism evidence="3 4">
    <name type="scientific">Solanum verrucosum</name>
    <dbReference type="NCBI Taxonomy" id="315347"/>
    <lineage>
        <taxon>Eukaryota</taxon>
        <taxon>Viridiplantae</taxon>
        <taxon>Streptophyta</taxon>
        <taxon>Embryophyta</taxon>
        <taxon>Tracheophyta</taxon>
        <taxon>Spermatophyta</taxon>
        <taxon>Magnoliopsida</taxon>
        <taxon>eudicotyledons</taxon>
        <taxon>Gunneridae</taxon>
        <taxon>Pentapetalae</taxon>
        <taxon>asterids</taxon>
        <taxon>lamiids</taxon>
        <taxon>Solanales</taxon>
        <taxon>Solanaceae</taxon>
        <taxon>Solanoideae</taxon>
        <taxon>Solaneae</taxon>
        <taxon>Solanum</taxon>
    </lineage>
</organism>
<dbReference type="InterPro" id="IPR004252">
    <property type="entry name" value="Probable_transposase_24"/>
</dbReference>
<dbReference type="InterPro" id="IPR004242">
    <property type="entry name" value="Transposase_21"/>
</dbReference>
<dbReference type="InterPro" id="IPR025452">
    <property type="entry name" value="DUF4218"/>
</dbReference>
<sequence length="505" mass="57962">MVHLYRNGFKPRYFVWIDHGDSDGWDDMFYNSKPVDVYNIVAPHGQIRVEQVRVEHDRVHEMINDAFGVQGRMKPKQYFDEAPNEGARLFYDQLEESSCPLCEGSPHSTLSVAVRLMNIKSNWNVPNAAMDSMVDLLGELVNPEFKIPKNFSQAKCLVSKLGLTYDRIHCCVNDCMLFYKTDSELENCPRNPKSLIDVYLQPLIDELKQLWIEGVLIYDISTKQNFVMRASLMWTINDFPAYRMLSSWMTAGKLAWHQIWDRVSQLPKVTEASPSRLPGYEHLPIHLVQEARLGGPVQTRWMYPFERINKPNRNDEDYVYLGVEYWNTDKFKAISDQAKKARGSLKGGSLHTESAKTIGTIAREMEKELGRTPIEPEVFKNTHVRKKENEADLDVWLEERAERTSYVAKNLDSSVQLTPELSTQIWKEKVVGGTHKGRCYGLDSRNDVRRLQSGLEGIGSSRQAEALDYVQIVAMSDQIAKLTAALAESERRRVAEQESMSETIQ</sequence>
<feature type="coiled-coil region" evidence="1">
    <location>
        <begin position="472"/>
        <end position="499"/>
    </location>
</feature>
<protein>
    <recommendedName>
        <fullName evidence="2">DUF4218 domain-containing protein</fullName>
    </recommendedName>
</protein>
<dbReference type="Pfam" id="PF13960">
    <property type="entry name" value="DUF4218"/>
    <property type="match status" value="1"/>
</dbReference>
<reference evidence="3" key="1">
    <citation type="submission" date="2023-08" db="EMBL/GenBank/DDBJ databases">
        <title>A de novo genome assembly of Solanum verrucosum Schlechtendal, a Mexican diploid species geographically isolated from the other diploid A-genome species in potato relatives.</title>
        <authorList>
            <person name="Hosaka K."/>
        </authorList>
    </citation>
    <scope>NUCLEOTIDE SEQUENCE</scope>
    <source>
        <tissue evidence="3">Young leaves</tissue>
    </source>
</reference>
<dbReference type="Pfam" id="PF03004">
    <property type="entry name" value="Transposase_24"/>
    <property type="match status" value="1"/>
</dbReference>
<evidence type="ECO:0000259" key="2">
    <source>
        <dbReference type="Pfam" id="PF13960"/>
    </source>
</evidence>
<dbReference type="PANTHER" id="PTHR10775:SF166">
    <property type="entry name" value="OS04G0146034 PROTEIN"/>
    <property type="match status" value="1"/>
</dbReference>